<evidence type="ECO:0000256" key="4">
    <source>
        <dbReference type="ARBA" id="ARBA00023136"/>
    </source>
</evidence>
<evidence type="ECO:0000256" key="3">
    <source>
        <dbReference type="ARBA" id="ARBA00022989"/>
    </source>
</evidence>
<dbReference type="NCBIfam" id="NF008978">
    <property type="entry name" value="PRK12324.1-4"/>
    <property type="match status" value="1"/>
</dbReference>
<feature type="transmembrane region" description="Helical" evidence="5">
    <location>
        <begin position="172"/>
        <end position="189"/>
    </location>
</feature>
<dbReference type="InterPro" id="IPR044878">
    <property type="entry name" value="UbiA_sf"/>
</dbReference>
<dbReference type="Proteomes" id="UP000239494">
    <property type="component" value="Unassembled WGS sequence"/>
</dbReference>
<organism evidence="6 7">
    <name type="scientific">Umezawaea tangerina</name>
    <dbReference type="NCBI Taxonomy" id="84725"/>
    <lineage>
        <taxon>Bacteria</taxon>
        <taxon>Bacillati</taxon>
        <taxon>Actinomycetota</taxon>
        <taxon>Actinomycetes</taxon>
        <taxon>Pseudonocardiales</taxon>
        <taxon>Pseudonocardiaceae</taxon>
        <taxon>Umezawaea</taxon>
    </lineage>
</organism>
<dbReference type="GO" id="GO:0016020">
    <property type="term" value="C:membrane"/>
    <property type="evidence" value="ECO:0007669"/>
    <property type="project" value="UniProtKB-SubCell"/>
</dbReference>
<dbReference type="EMBL" id="PVTF01000010">
    <property type="protein sequence ID" value="PRY37250.1"/>
    <property type="molecule type" value="Genomic_DNA"/>
</dbReference>
<dbReference type="CDD" id="cd13963">
    <property type="entry name" value="PT_UbiA_2"/>
    <property type="match status" value="1"/>
</dbReference>
<sequence>MTVAVEANTRPAPWRTFVGLVKTARPHQWTKNVLVLAAPFASTRILDVDVLRSAALAFAAFCLAASSIYLVNDAMDVLGDREHPKKRFRPIAAGVVPVPLAYGAAGVLMLGSLATAAVANWTLVIIMAVYLVVQLGYCFGLKHQPVLELCIVASGFLLRCIAGGVAAGIVPSQWFLLVTAFGSLFIVAGKRYAEIKLFESTGAAIRHSLTKYSETYLRFVWATSAAVVNMTYGLWAFEISQRTHNQWGALSMVPFVIAVLRYAVDVDSGKAGAPDEMARTDHVLQVLGVIWLAALTLAIYV</sequence>
<feature type="transmembrane region" description="Helical" evidence="5">
    <location>
        <begin position="50"/>
        <end position="71"/>
    </location>
</feature>
<comment type="caution">
    <text evidence="6">The sequence shown here is derived from an EMBL/GenBank/DDBJ whole genome shotgun (WGS) entry which is preliminary data.</text>
</comment>
<keyword evidence="7" id="KW-1185">Reference proteome</keyword>
<feature type="transmembrane region" description="Helical" evidence="5">
    <location>
        <begin position="91"/>
        <end position="112"/>
    </location>
</feature>
<dbReference type="Gene3D" id="1.10.357.140">
    <property type="entry name" value="UbiA prenyltransferase"/>
    <property type="match status" value="1"/>
</dbReference>
<name>A0A2T0SV24_9PSEU</name>
<keyword evidence="6" id="KW-0328">Glycosyltransferase</keyword>
<dbReference type="GO" id="GO:0016765">
    <property type="term" value="F:transferase activity, transferring alkyl or aryl (other than methyl) groups"/>
    <property type="evidence" value="ECO:0007669"/>
    <property type="project" value="InterPro"/>
</dbReference>
<feature type="transmembrane region" description="Helical" evidence="5">
    <location>
        <begin position="216"/>
        <end position="235"/>
    </location>
</feature>
<keyword evidence="3 5" id="KW-1133">Transmembrane helix</keyword>
<evidence type="ECO:0000256" key="5">
    <source>
        <dbReference type="SAM" id="Phobius"/>
    </source>
</evidence>
<protein>
    <submittedName>
        <fullName evidence="6">Decaprenyl-phosphate phosphoribosyltransferase</fullName>
    </submittedName>
</protein>
<evidence type="ECO:0000313" key="7">
    <source>
        <dbReference type="Proteomes" id="UP000239494"/>
    </source>
</evidence>
<keyword evidence="6" id="KW-0808">Transferase</keyword>
<dbReference type="Pfam" id="PF01040">
    <property type="entry name" value="UbiA"/>
    <property type="match status" value="1"/>
</dbReference>
<dbReference type="OrthoDB" id="9803632at2"/>
<accession>A0A2T0SV24</accession>
<feature type="transmembrane region" description="Helical" evidence="5">
    <location>
        <begin position="146"/>
        <end position="166"/>
    </location>
</feature>
<comment type="subcellular location">
    <subcellularLocation>
        <location evidence="1">Membrane</location>
        <topology evidence="1">Multi-pass membrane protein</topology>
    </subcellularLocation>
</comment>
<dbReference type="RefSeq" id="WP_106191541.1">
    <property type="nucleotide sequence ID" value="NZ_PVTF01000010.1"/>
</dbReference>
<feature type="transmembrane region" description="Helical" evidence="5">
    <location>
        <begin position="247"/>
        <end position="264"/>
    </location>
</feature>
<feature type="transmembrane region" description="Helical" evidence="5">
    <location>
        <begin position="284"/>
        <end position="300"/>
    </location>
</feature>
<evidence type="ECO:0000256" key="2">
    <source>
        <dbReference type="ARBA" id="ARBA00022692"/>
    </source>
</evidence>
<feature type="transmembrane region" description="Helical" evidence="5">
    <location>
        <begin position="118"/>
        <end position="139"/>
    </location>
</feature>
<evidence type="ECO:0000256" key="1">
    <source>
        <dbReference type="ARBA" id="ARBA00004141"/>
    </source>
</evidence>
<evidence type="ECO:0000313" key="6">
    <source>
        <dbReference type="EMBL" id="PRY37250.1"/>
    </source>
</evidence>
<dbReference type="GO" id="GO:0016757">
    <property type="term" value="F:glycosyltransferase activity"/>
    <property type="evidence" value="ECO:0007669"/>
    <property type="project" value="UniProtKB-KW"/>
</dbReference>
<gene>
    <name evidence="6" type="ORF">CLV43_11061</name>
</gene>
<reference evidence="6 7" key="1">
    <citation type="submission" date="2018-03" db="EMBL/GenBank/DDBJ databases">
        <title>Genomic Encyclopedia of Archaeal and Bacterial Type Strains, Phase II (KMG-II): from individual species to whole genera.</title>
        <authorList>
            <person name="Goeker M."/>
        </authorList>
    </citation>
    <scope>NUCLEOTIDE SEQUENCE [LARGE SCALE GENOMIC DNA]</scope>
    <source>
        <strain evidence="6 7">DSM 44720</strain>
    </source>
</reference>
<dbReference type="InterPro" id="IPR000537">
    <property type="entry name" value="UbiA_prenyltransferase"/>
</dbReference>
<proteinExistence type="predicted"/>
<dbReference type="AlphaFoldDB" id="A0A2T0SV24"/>
<keyword evidence="2 5" id="KW-0812">Transmembrane</keyword>
<keyword evidence="4 5" id="KW-0472">Membrane</keyword>